<organism evidence="5 6">
    <name type="scientific">Neurospora intermedia</name>
    <dbReference type="NCBI Taxonomy" id="5142"/>
    <lineage>
        <taxon>Eukaryota</taxon>
        <taxon>Fungi</taxon>
        <taxon>Dikarya</taxon>
        <taxon>Ascomycota</taxon>
        <taxon>Pezizomycotina</taxon>
        <taxon>Sordariomycetes</taxon>
        <taxon>Sordariomycetidae</taxon>
        <taxon>Sordariales</taxon>
        <taxon>Sordariaceae</taxon>
        <taxon>Neurospora</taxon>
    </lineage>
</organism>
<evidence type="ECO:0000256" key="2">
    <source>
        <dbReference type="RuleBase" id="RU367006"/>
    </source>
</evidence>
<evidence type="ECO:0000313" key="5">
    <source>
        <dbReference type="EMBL" id="KAL0471600.1"/>
    </source>
</evidence>
<dbReference type="InterPro" id="IPR033859">
    <property type="entry name" value="MPN_CSN6"/>
</dbReference>
<evidence type="ECO:0000313" key="6">
    <source>
        <dbReference type="Proteomes" id="UP001451303"/>
    </source>
</evidence>
<name>A0ABR3DFZ0_NEUIN</name>
<keyword evidence="6" id="KW-1185">Reference proteome</keyword>
<accession>A0ABR3DFZ0</accession>
<dbReference type="Proteomes" id="UP001451303">
    <property type="component" value="Unassembled WGS sequence"/>
</dbReference>
<gene>
    <name evidence="5" type="ORF">QR685DRAFT_437934</name>
</gene>
<feature type="compositionally biased region" description="Low complexity" evidence="3">
    <location>
        <begin position="258"/>
        <end position="272"/>
    </location>
</feature>
<dbReference type="PANTHER" id="PTHR10540">
    <property type="entry name" value="EUKARYOTIC TRANSLATION INITIATION FACTOR 3 SUBUNIT F-RELATED"/>
    <property type="match status" value="1"/>
</dbReference>
<proteinExistence type="inferred from homology"/>
<sequence length="494" mass="53451">MAAATVNPLMSTQKSDSSLQVALHPLPILEISDYITRSYLRGYKGAIVGALIGQQNGRQITIEHSFSVKTEHTGQNYKVDSEWFTARLDQMKAVHKDRALDFVGWYTLVPKSGPTDAHLPIHSYFYSQNESAVLLGFHIHEILNPVAGDPLPLTIYESNLEIVDGAETSTGEVEGEDREMKDVTAEPSRSIKFRELPYTTETGEAEMIALEFVREGGSANVTTTATNTTAAEDEGSDKPLMKKVVDTNKGSKRRAVSSDDAAAEAPTTSSAAKGAATNNNRDANLTKAELDYMSALQAKYNAVQMMKKRLDTVISYLQRLPPDYLSSGDASSSQQQQQTEGAAQPQYTIPSNKILRQIQALVTNVQLVMSNSTSGQQGQGQGERDTDLGALEKELLKETNDVKLVELIADLMSSVKDMKEVGKKFHVVETAKNSKRREQASHGGGERFNPHHAYPGGGGGSMNMMREHAGLVGEGSAASGSGSGPAGDLARFDH</sequence>
<feature type="compositionally biased region" description="Basic and acidic residues" evidence="3">
    <location>
        <begin position="436"/>
        <end position="449"/>
    </location>
</feature>
<feature type="compositionally biased region" description="Low complexity" evidence="3">
    <location>
        <begin position="326"/>
        <end position="346"/>
    </location>
</feature>
<comment type="subcellular location">
    <subcellularLocation>
        <location evidence="2">Cytoplasm</location>
    </subcellularLocation>
    <subcellularLocation>
        <location evidence="2">Nucleus</location>
    </subcellularLocation>
</comment>
<comment type="similarity">
    <text evidence="1 2">Belongs to the peptidase M67A family. CSN6 subfamily.</text>
</comment>
<feature type="domain" description="MPN" evidence="4">
    <location>
        <begin position="21"/>
        <end position="162"/>
    </location>
</feature>
<evidence type="ECO:0000256" key="1">
    <source>
        <dbReference type="ARBA" id="ARBA00010893"/>
    </source>
</evidence>
<dbReference type="EMBL" id="JAVLET010000003">
    <property type="protein sequence ID" value="KAL0471600.1"/>
    <property type="molecule type" value="Genomic_DNA"/>
</dbReference>
<feature type="compositionally biased region" description="Low complexity" evidence="3">
    <location>
        <begin position="220"/>
        <end position="230"/>
    </location>
</feature>
<evidence type="ECO:0000259" key="4">
    <source>
        <dbReference type="PROSITE" id="PS50249"/>
    </source>
</evidence>
<dbReference type="CDD" id="cd08063">
    <property type="entry name" value="MPN_CSN6"/>
    <property type="match status" value="1"/>
</dbReference>
<dbReference type="PANTHER" id="PTHR10540:SF8">
    <property type="entry name" value="COP9 SIGNALOSOME COMPLEX SUBUNIT 6"/>
    <property type="match status" value="1"/>
</dbReference>
<feature type="region of interest" description="Disordered" evidence="3">
    <location>
        <begin position="220"/>
        <end position="239"/>
    </location>
</feature>
<dbReference type="InterPro" id="IPR000555">
    <property type="entry name" value="JAMM/MPN+_dom"/>
</dbReference>
<dbReference type="Pfam" id="PF01398">
    <property type="entry name" value="JAB"/>
    <property type="match status" value="1"/>
</dbReference>
<protein>
    <recommendedName>
        <fullName evidence="2">COP9 signalosome complex subunit 6</fullName>
    </recommendedName>
</protein>
<keyword evidence="2" id="KW-0963">Cytoplasm</keyword>
<feature type="region of interest" description="Disordered" evidence="3">
    <location>
        <begin position="325"/>
        <end position="347"/>
    </location>
</feature>
<feature type="compositionally biased region" description="Low complexity" evidence="3">
    <location>
        <begin position="470"/>
        <end position="480"/>
    </location>
</feature>
<comment type="caution">
    <text evidence="5">The sequence shown here is derived from an EMBL/GenBank/DDBJ whole genome shotgun (WGS) entry which is preliminary data.</text>
</comment>
<dbReference type="Gene3D" id="3.40.140.10">
    <property type="entry name" value="Cytidine Deaminase, domain 2"/>
    <property type="match status" value="1"/>
</dbReference>
<feature type="region of interest" description="Disordered" evidence="3">
    <location>
        <begin position="432"/>
        <end position="494"/>
    </location>
</feature>
<dbReference type="InterPro" id="IPR037518">
    <property type="entry name" value="MPN"/>
</dbReference>
<keyword evidence="2" id="KW-0736">Signalosome</keyword>
<dbReference type="PROSITE" id="PS50249">
    <property type="entry name" value="MPN"/>
    <property type="match status" value="1"/>
</dbReference>
<keyword evidence="2" id="KW-0539">Nucleus</keyword>
<comment type="function">
    <text evidence="2">Component of the COP9 signalosome complex (CSN), a complex involved in various cellular and developmental processes.</text>
</comment>
<reference evidence="5 6" key="1">
    <citation type="submission" date="2023-09" db="EMBL/GenBank/DDBJ databases">
        <title>Multi-omics analysis of a traditional fermented food reveals byproduct-associated fungal strains for waste-to-food upcycling.</title>
        <authorList>
            <consortium name="Lawrence Berkeley National Laboratory"/>
            <person name="Rekdal V.M."/>
            <person name="Villalobos-Escobedo J.M."/>
            <person name="Rodriguez-Valeron N."/>
            <person name="Garcia M.O."/>
            <person name="Vasquez D.P."/>
            <person name="Damayanti I."/>
            <person name="Sorensen P.M."/>
            <person name="Baidoo E.E."/>
            <person name="De Carvalho A.C."/>
            <person name="Riley R."/>
            <person name="Lipzen A."/>
            <person name="He G."/>
            <person name="Yan M."/>
            <person name="Haridas S."/>
            <person name="Daum C."/>
            <person name="Yoshinaga Y."/>
            <person name="Ng V."/>
            <person name="Grigoriev I.V."/>
            <person name="Munk R."/>
            <person name="Nuraida L."/>
            <person name="Wijaya C.H."/>
            <person name="Morales P.-C."/>
            <person name="Keasling J.D."/>
        </authorList>
    </citation>
    <scope>NUCLEOTIDE SEQUENCE [LARGE SCALE GENOMIC DNA]</scope>
    <source>
        <strain evidence="5 6">FGSC 2613</strain>
    </source>
</reference>
<feature type="region of interest" description="Disordered" evidence="3">
    <location>
        <begin position="246"/>
        <end position="280"/>
    </location>
</feature>
<evidence type="ECO:0000256" key="3">
    <source>
        <dbReference type="SAM" id="MobiDB-lite"/>
    </source>
</evidence>